<feature type="compositionally biased region" description="Basic and acidic residues" evidence="5">
    <location>
        <begin position="508"/>
        <end position="522"/>
    </location>
</feature>
<evidence type="ECO:0000313" key="8">
    <source>
        <dbReference type="Proteomes" id="UP000266272"/>
    </source>
</evidence>
<keyword evidence="1" id="KW-0996">Nickel insertion</keyword>
<sequence>MLGWMLGRGDNAPDAADTGGKEKYPQRSKYYHDGWILIISRPDTTIIDQPDTPAPVFAARAFKSALFGTPIRDAQRASRDRAKAAKSAAVTMEQGSDTPLKPQGILLTPGTGTSRRKRVSFNHDLATTKTISPNGEGAAVSKRARLSDVLDKARRKSTTNVSKPTETYIIKDESDDDEWEEEEHDDENGDYCTHDVTLDLNEPHSQSGKYWKEEFEKYHREARAEMEKLLKYKKHLKSYAEEKDLEAIHLTQRLKEEQEKVVAMEKKIAENANQMASKQKGASSSETAELLTTLTKQTALAAQYRHRVQELEAQLEGLLQEREEDDEERERRRLQGTTSPNTARTLLDTQRELRRSRAQLKELDALRSQVSSLKSQLRLAEQRKATDHLIADESTDSSKMRELKAQLRQAREESSNKDDEIRQLKKDFDLFKKESEAHDADAKAVLERAHTKISDLKKELKTLKSGGATDAARPRGWNSRSTGDKATNDEDDEETVPRLPIATNGTRRSIDVADLERPRHLLEAGNAKNRTLRDKYRTDATPNRPRTAAKSKSASETSDDQSNNEKPKWQPFVPRSPRNKTSLNGGTSRRNKTGSDVPASSGEENIALPGMPALVKSMVQPKRSSSIEDTDVQVDLLQDRFARLGGPEVGQDKLKDVSKASNSKRSLPPERRAAALARIEKRMAEKRAHRRDGTDKENLQMALQASEEELQNEIALLESRLNEAKARLGALNPSSASSIPFRPPTSSSSSTHFLLLLSDSALPIGSFAFSSGLESFASHNPRASSFSTFLPLSLSSFASTTLPFVLASHRDPASLESLDDQLDAAVVCTVGRRASVAQGRALLSIWERSFKATLPSSSSSDALILKDFSTLLRRESNKPGGDAPLVSAHLGPLFGVICAIVGLTLRQTAYIFMLSHVRALVSAAVRANMFGPYQAQKLLASENVQAMINAVVEREWDTPVEEAGQSVPIMDLWAGRHELLYSRIFNS</sequence>
<evidence type="ECO:0000256" key="5">
    <source>
        <dbReference type="SAM" id="MobiDB-lite"/>
    </source>
</evidence>
<dbReference type="PANTHER" id="PTHR33620">
    <property type="entry name" value="UREASE ACCESSORY PROTEIN F"/>
    <property type="match status" value="1"/>
</dbReference>
<feature type="domain" description="Spindle pole body-associated protein cut12" evidence="6">
    <location>
        <begin position="141"/>
        <end position="284"/>
    </location>
</feature>
<dbReference type="Pfam" id="PF11500">
    <property type="entry name" value="Cut12"/>
    <property type="match status" value="1"/>
</dbReference>
<dbReference type="Gene3D" id="1.10.4190.10">
    <property type="entry name" value="Urease accessory protein UreF"/>
    <property type="match status" value="1"/>
</dbReference>
<feature type="coiled-coil region" evidence="4">
    <location>
        <begin position="696"/>
        <end position="727"/>
    </location>
</feature>
<dbReference type="AlphaFoldDB" id="A0A395P0N8"/>
<dbReference type="InterPro" id="IPR002639">
    <property type="entry name" value="UreF"/>
</dbReference>
<dbReference type="InterPro" id="IPR021589">
    <property type="entry name" value="Cut12"/>
</dbReference>
<keyword evidence="4" id="KW-0175">Coiled coil</keyword>
<feature type="region of interest" description="Disordered" evidence="5">
    <location>
        <begin position="318"/>
        <end position="349"/>
    </location>
</feature>
<evidence type="ECO:0000313" key="7">
    <source>
        <dbReference type="EMBL" id="RFU81607.1"/>
    </source>
</evidence>
<evidence type="ECO:0000256" key="3">
    <source>
        <dbReference type="ARBA" id="ARBA00046339"/>
    </source>
</evidence>
<feature type="region of interest" description="Disordered" evidence="5">
    <location>
        <begin position="388"/>
        <end position="420"/>
    </location>
</feature>
<protein>
    <recommendedName>
        <fullName evidence="6">Spindle pole body-associated protein cut12 domain-containing protein</fullName>
    </recommendedName>
</protein>
<evidence type="ECO:0000256" key="4">
    <source>
        <dbReference type="SAM" id="Coils"/>
    </source>
</evidence>
<accession>A0A395P0N8</accession>
<dbReference type="Pfam" id="PF01730">
    <property type="entry name" value="UreF"/>
    <property type="match status" value="1"/>
</dbReference>
<feature type="region of interest" description="Disordered" evidence="5">
    <location>
        <begin position="1"/>
        <end position="25"/>
    </location>
</feature>
<feature type="compositionally biased region" description="Polar residues" evidence="5">
    <location>
        <begin position="337"/>
        <end position="348"/>
    </location>
</feature>
<comment type="similarity">
    <text evidence="3">Belongs to the UreF family.</text>
</comment>
<evidence type="ECO:0000256" key="2">
    <source>
        <dbReference type="ARBA" id="ARBA00023186"/>
    </source>
</evidence>
<feature type="region of interest" description="Disordered" evidence="5">
    <location>
        <begin position="646"/>
        <end position="671"/>
    </location>
</feature>
<dbReference type="InterPro" id="IPR038277">
    <property type="entry name" value="UreF_sf"/>
</dbReference>
<feature type="compositionally biased region" description="Polar residues" evidence="5">
    <location>
        <begin position="579"/>
        <end position="588"/>
    </location>
</feature>
<dbReference type="Proteomes" id="UP000266272">
    <property type="component" value="Unassembled WGS sequence"/>
</dbReference>
<gene>
    <name evidence="7" type="ORF">TARUN_612</name>
</gene>
<organism evidence="7 8">
    <name type="scientific">Trichoderma arundinaceum</name>
    <dbReference type="NCBI Taxonomy" id="490622"/>
    <lineage>
        <taxon>Eukaryota</taxon>
        <taxon>Fungi</taxon>
        <taxon>Dikarya</taxon>
        <taxon>Ascomycota</taxon>
        <taxon>Pezizomycotina</taxon>
        <taxon>Sordariomycetes</taxon>
        <taxon>Hypocreomycetidae</taxon>
        <taxon>Hypocreales</taxon>
        <taxon>Hypocreaceae</taxon>
        <taxon>Trichoderma</taxon>
    </lineage>
</organism>
<evidence type="ECO:0000259" key="6">
    <source>
        <dbReference type="Pfam" id="PF11500"/>
    </source>
</evidence>
<feature type="region of interest" description="Disordered" evidence="5">
    <location>
        <begin position="464"/>
        <end position="609"/>
    </location>
</feature>
<keyword evidence="8" id="KW-1185">Reference proteome</keyword>
<evidence type="ECO:0000256" key="1">
    <source>
        <dbReference type="ARBA" id="ARBA00022988"/>
    </source>
</evidence>
<dbReference type="OrthoDB" id="5383703at2759"/>
<name>A0A395P0N8_TRIAR</name>
<keyword evidence="2" id="KW-0143">Chaperone</keyword>
<reference evidence="7 8" key="1">
    <citation type="journal article" date="2018" name="PLoS Pathog.">
        <title>Evolution of structural diversity of trichothecenes, a family of toxins produced by plant pathogenic and entomopathogenic fungi.</title>
        <authorList>
            <person name="Proctor R.H."/>
            <person name="McCormick S.P."/>
            <person name="Kim H.S."/>
            <person name="Cardoza R.E."/>
            <person name="Stanley A.M."/>
            <person name="Lindo L."/>
            <person name="Kelly A."/>
            <person name="Brown D.W."/>
            <person name="Lee T."/>
            <person name="Vaughan M.M."/>
            <person name="Alexander N.J."/>
            <person name="Busman M."/>
            <person name="Gutierrez S."/>
        </authorList>
    </citation>
    <scope>NUCLEOTIDE SEQUENCE [LARGE SCALE GENOMIC DNA]</scope>
    <source>
        <strain evidence="7 8">IBT 40837</strain>
    </source>
</reference>
<dbReference type="EMBL" id="PXOA01000037">
    <property type="protein sequence ID" value="RFU81607.1"/>
    <property type="molecule type" value="Genomic_DNA"/>
</dbReference>
<dbReference type="GO" id="GO:0016151">
    <property type="term" value="F:nickel cation binding"/>
    <property type="evidence" value="ECO:0007669"/>
    <property type="project" value="InterPro"/>
</dbReference>
<comment type="caution">
    <text evidence="7">The sequence shown here is derived from an EMBL/GenBank/DDBJ whole genome shotgun (WGS) entry which is preliminary data.</text>
</comment>
<feature type="region of interest" description="Disordered" evidence="5">
    <location>
        <begin position="89"/>
        <end position="116"/>
    </location>
</feature>
<dbReference type="PANTHER" id="PTHR33620:SF1">
    <property type="entry name" value="UREASE ACCESSORY PROTEIN F"/>
    <property type="match status" value="1"/>
</dbReference>
<proteinExistence type="inferred from homology"/>